<dbReference type="KEGG" id="smag:AN936_08135"/>
<proteinExistence type="inferred from homology"/>
<keyword evidence="2" id="KW-0560">Oxidoreductase</keyword>
<dbReference type="PATRIC" id="fig|33050.5.peg.1690"/>
<dbReference type="Gene3D" id="3.40.50.720">
    <property type="entry name" value="NAD(P)-binding Rossmann-like Domain"/>
    <property type="match status" value="1"/>
</dbReference>
<dbReference type="RefSeq" id="WP_054587705.1">
    <property type="nucleotide sequence ID" value="NZ_CP012700.1"/>
</dbReference>
<dbReference type="InterPro" id="IPR020904">
    <property type="entry name" value="Sc_DH/Rdtase_CS"/>
</dbReference>
<dbReference type="FunFam" id="3.40.50.720:FF:000084">
    <property type="entry name" value="Short-chain dehydrogenase reductase"/>
    <property type="match status" value="1"/>
</dbReference>
<dbReference type="GO" id="GO:0016491">
    <property type="term" value="F:oxidoreductase activity"/>
    <property type="evidence" value="ECO:0007669"/>
    <property type="project" value="UniProtKB-KW"/>
</dbReference>
<evidence type="ECO:0000313" key="4">
    <source>
        <dbReference type="Proteomes" id="UP000058074"/>
    </source>
</evidence>
<dbReference type="CDD" id="cd05233">
    <property type="entry name" value="SDR_c"/>
    <property type="match status" value="1"/>
</dbReference>
<evidence type="ECO:0000256" key="1">
    <source>
        <dbReference type="ARBA" id="ARBA00006484"/>
    </source>
</evidence>
<protein>
    <submittedName>
        <fullName evidence="3">Short-chain dehydrogenase</fullName>
    </submittedName>
</protein>
<dbReference type="SUPFAM" id="SSF51735">
    <property type="entry name" value="NAD(P)-binding Rossmann-fold domains"/>
    <property type="match status" value="1"/>
</dbReference>
<dbReference type="InterPro" id="IPR036291">
    <property type="entry name" value="NAD(P)-bd_dom_sf"/>
</dbReference>
<dbReference type="PANTHER" id="PTHR43669:SF3">
    <property type="entry name" value="ALCOHOL DEHYDROGENASE, PUTATIVE (AFU_ORTHOLOGUE AFUA_3G03445)-RELATED"/>
    <property type="match status" value="1"/>
</dbReference>
<dbReference type="Pfam" id="PF13561">
    <property type="entry name" value="adh_short_C2"/>
    <property type="match status" value="1"/>
</dbReference>
<dbReference type="Proteomes" id="UP000058074">
    <property type="component" value="Chromosome"/>
</dbReference>
<dbReference type="InterPro" id="IPR002347">
    <property type="entry name" value="SDR_fam"/>
</dbReference>
<comment type="similarity">
    <text evidence="1">Belongs to the short-chain dehydrogenases/reductases (SDR) family.</text>
</comment>
<dbReference type="PRINTS" id="PR00081">
    <property type="entry name" value="GDHRDH"/>
</dbReference>
<dbReference type="PROSITE" id="PS00061">
    <property type="entry name" value="ADH_SHORT"/>
    <property type="match status" value="1"/>
</dbReference>
<dbReference type="EMBL" id="CP012700">
    <property type="protein sequence ID" value="ALH80340.1"/>
    <property type="molecule type" value="Genomic_DNA"/>
</dbReference>
<accession>A0A0N9UW69</accession>
<gene>
    <name evidence="3" type="ORF">AN936_08135</name>
</gene>
<evidence type="ECO:0000313" key="3">
    <source>
        <dbReference type="EMBL" id="ALH80340.1"/>
    </source>
</evidence>
<sequence length="286" mass="30120">MTDRMRLDGRTAFVTGGGGGIGRAIALRLAEAGADIAIFDIFPERAEEAAARVREHGVHAIAIPGDVMDSDALRTAIDRTARERGRLDILINNAGGVSARPFLEQSERSMRKHVDINLMSMLIATQAAAKHMVAGGHGGAIVNVASIEASRAAPNFAVYAACKAGMLSFTKSMAVELSAHAIRVNCIAPDHTITPGNQGNRAGPVDPATWKIRSDAEADAMNRLIPLGREGIDLECGDAALFLASPMAAYITGTLLPVDGGTWASSGWVRGRNGKWTLNEGLSFGH</sequence>
<organism evidence="3 4">
    <name type="scientific">Sphingopyxis macrogoltabida</name>
    <name type="common">Sphingomonas macrogoltabidus</name>
    <dbReference type="NCBI Taxonomy" id="33050"/>
    <lineage>
        <taxon>Bacteria</taxon>
        <taxon>Pseudomonadati</taxon>
        <taxon>Pseudomonadota</taxon>
        <taxon>Alphaproteobacteria</taxon>
        <taxon>Sphingomonadales</taxon>
        <taxon>Sphingomonadaceae</taxon>
        <taxon>Sphingopyxis</taxon>
    </lineage>
</organism>
<dbReference type="AlphaFoldDB" id="A0A0N9UW69"/>
<dbReference type="OrthoDB" id="9803333at2"/>
<name>A0A0N9UW69_SPHMC</name>
<evidence type="ECO:0000256" key="2">
    <source>
        <dbReference type="ARBA" id="ARBA00023002"/>
    </source>
</evidence>
<dbReference type="PRINTS" id="PR00080">
    <property type="entry name" value="SDRFAMILY"/>
</dbReference>
<dbReference type="PANTHER" id="PTHR43669">
    <property type="entry name" value="5-KETO-D-GLUCONATE 5-REDUCTASE"/>
    <property type="match status" value="1"/>
</dbReference>
<dbReference type="NCBIfam" id="NF005559">
    <property type="entry name" value="PRK07231.1"/>
    <property type="match status" value="1"/>
</dbReference>
<reference evidence="3 4" key="1">
    <citation type="journal article" date="2015" name="Genome Announc.">
        <title>Complete Genome Sequence of Polypropylene Glycol- and Polyethylene Glycol-Degrading Sphingopyxis macrogoltabida Strain EY-1.</title>
        <authorList>
            <person name="Ohtsubo Y."/>
            <person name="Nagata Y."/>
            <person name="Numata M."/>
            <person name="Tsuchikane K."/>
            <person name="Hosoyama A."/>
            <person name="Yamazoe A."/>
            <person name="Tsuda M."/>
            <person name="Fujita N."/>
            <person name="Kawai F."/>
        </authorList>
    </citation>
    <scope>NUCLEOTIDE SEQUENCE [LARGE SCALE GENOMIC DNA]</scope>
    <source>
        <strain evidence="3 4">EY-1</strain>
    </source>
</reference>